<organism evidence="1 2">
    <name type="scientific">Vibrio atlanticus</name>
    <dbReference type="NCBI Taxonomy" id="693153"/>
    <lineage>
        <taxon>Bacteria</taxon>
        <taxon>Pseudomonadati</taxon>
        <taxon>Pseudomonadota</taxon>
        <taxon>Gammaproteobacteria</taxon>
        <taxon>Vibrionales</taxon>
        <taxon>Vibrionaceae</taxon>
        <taxon>Vibrio</taxon>
    </lineage>
</organism>
<dbReference type="AlphaFoldDB" id="A0A1C3IN66"/>
<gene>
    <name evidence="1" type="ORF">VAT7223_01308</name>
</gene>
<accession>A0A1C3IN66</accession>
<proteinExistence type="predicted"/>
<dbReference type="Proteomes" id="UP000092876">
    <property type="component" value="Unassembled WGS sequence"/>
</dbReference>
<name>A0A1C3IN66_9VIBR</name>
<evidence type="ECO:0000313" key="2">
    <source>
        <dbReference type="Proteomes" id="UP000092876"/>
    </source>
</evidence>
<sequence>MPCSLGRHRSPFSKVNESNSVTVLNYMFDITVAWNSEIESMLS</sequence>
<evidence type="ECO:0000313" key="1">
    <source>
        <dbReference type="EMBL" id="SBS62707.1"/>
    </source>
</evidence>
<reference evidence="2" key="1">
    <citation type="submission" date="2016-06" db="EMBL/GenBank/DDBJ databases">
        <authorList>
            <person name="Rodrigo-Torres Lidia"/>
            <person name="Arahal R.David."/>
        </authorList>
    </citation>
    <scope>NUCLEOTIDE SEQUENCE [LARGE SCALE GENOMIC DNA]</scope>
    <source>
        <strain evidence="2">CECT 7223</strain>
    </source>
</reference>
<protein>
    <submittedName>
        <fullName evidence="1">Uncharacterized protein</fullName>
    </submittedName>
</protein>
<dbReference type="EMBL" id="FLQP01000016">
    <property type="protein sequence ID" value="SBS62707.1"/>
    <property type="molecule type" value="Genomic_DNA"/>
</dbReference>